<comment type="caution">
    <text evidence="1">The sequence shown here is derived from an EMBL/GenBank/DDBJ whole genome shotgun (WGS) entry which is preliminary data.</text>
</comment>
<evidence type="ECO:0000313" key="1">
    <source>
        <dbReference type="EMBL" id="CAG8583916.1"/>
    </source>
</evidence>
<reference evidence="1" key="1">
    <citation type="submission" date="2021-06" db="EMBL/GenBank/DDBJ databases">
        <authorList>
            <person name="Kallberg Y."/>
            <person name="Tangrot J."/>
            <person name="Rosling A."/>
        </authorList>
    </citation>
    <scope>NUCLEOTIDE SEQUENCE</scope>
    <source>
        <strain evidence="1">FL966</strain>
    </source>
</reference>
<dbReference type="AlphaFoldDB" id="A0A9N9G612"/>
<dbReference type="Proteomes" id="UP000789759">
    <property type="component" value="Unassembled WGS sequence"/>
</dbReference>
<gene>
    <name evidence="1" type="ORF">CPELLU_LOCUS6221</name>
</gene>
<feature type="non-terminal residue" evidence="1">
    <location>
        <position position="1"/>
    </location>
</feature>
<organism evidence="1 2">
    <name type="scientific">Cetraspora pellucida</name>
    <dbReference type="NCBI Taxonomy" id="1433469"/>
    <lineage>
        <taxon>Eukaryota</taxon>
        <taxon>Fungi</taxon>
        <taxon>Fungi incertae sedis</taxon>
        <taxon>Mucoromycota</taxon>
        <taxon>Glomeromycotina</taxon>
        <taxon>Glomeromycetes</taxon>
        <taxon>Diversisporales</taxon>
        <taxon>Gigasporaceae</taxon>
        <taxon>Cetraspora</taxon>
    </lineage>
</organism>
<evidence type="ECO:0000313" key="2">
    <source>
        <dbReference type="Proteomes" id="UP000789759"/>
    </source>
</evidence>
<name>A0A9N9G612_9GLOM</name>
<sequence>LPINLNHASEQLDSSDQAFKTLLCIQQYFLYVKDSYLGLHQQEEPK</sequence>
<accession>A0A9N9G612</accession>
<proteinExistence type="predicted"/>
<keyword evidence="2" id="KW-1185">Reference proteome</keyword>
<protein>
    <submittedName>
        <fullName evidence="1">1324_t:CDS:1</fullName>
    </submittedName>
</protein>
<dbReference type="EMBL" id="CAJVQA010003807">
    <property type="protein sequence ID" value="CAG8583916.1"/>
    <property type="molecule type" value="Genomic_DNA"/>
</dbReference>